<accession>A0ABR9KHH9</accession>
<evidence type="ECO:0000313" key="1">
    <source>
        <dbReference type="EMBL" id="MBE1561027.1"/>
    </source>
</evidence>
<dbReference type="Proteomes" id="UP000661607">
    <property type="component" value="Unassembled WGS sequence"/>
</dbReference>
<comment type="caution">
    <text evidence="1">The sequence shown here is derived from an EMBL/GenBank/DDBJ whole genome shotgun (WGS) entry which is preliminary data.</text>
</comment>
<reference evidence="1 2" key="1">
    <citation type="submission" date="2020-10" db="EMBL/GenBank/DDBJ databases">
        <title>Sequencing the genomes of 1000 actinobacteria strains.</title>
        <authorList>
            <person name="Klenk H.-P."/>
        </authorList>
    </citation>
    <scope>NUCLEOTIDE SEQUENCE [LARGE SCALE GENOMIC DNA]</scope>
    <source>
        <strain evidence="1 2">DSM 43748</strain>
    </source>
</reference>
<protein>
    <submittedName>
        <fullName evidence="1">Uncharacterized protein</fullName>
    </submittedName>
</protein>
<keyword evidence="2" id="KW-1185">Reference proteome</keyword>
<organism evidence="1 2">
    <name type="scientific">Nonomuraea africana</name>
    <dbReference type="NCBI Taxonomy" id="46171"/>
    <lineage>
        <taxon>Bacteria</taxon>
        <taxon>Bacillati</taxon>
        <taxon>Actinomycetota</taxon>
        <taxon>Actinomycetes</taxon>
        <taxon>Streptosporangiales</taxon>
        <taxon>Streptosporangiaceae</taxon>
        <taxon>Nonomuraea</taxon>
    </lineage>
</organism>
<dbReference type="EMBL" id="JADBEF010000001">
    <property type="protein sequence ID" value="MBE1561027.1"/>
    <property type="molecule type" value="Genomic_DNA"/>
</dbReference>
<gene>
    <name evidence="1" type="ORF">H4W81_003806</name>
</gene>
<name>A0ABR9KHH9_9ACTN</name>
<evidence type="ECO:0000313" key="2">
    <source>
        <dbReference type="Proteomes" id="UP000661607"/>
    </source>
</evidence>
<sequence>MASAVQREFIDLLLELDHERYADEVARGLHDNLTSRASP</sequence>
<proteinExistence type="predicted"/>